<feature type="transmembrane region" description="Helical" evidence="1">
    <location>
        <begin position="32"/>
        <end position="52"/>
    </location>
</feature>
<dbReference type="Pfam" id="PF19885">
    <property type="entry name" value="DUF6358"/>
    <property type="match status" value="1"/>
</dbReference>
<keyword evidence="1" id="KW-0812">Transmembrane</keyword>
<feature type="transmembrane region" description="Helical" evidence="1">
    <location>
        <begin position="5"/>
        <end position="26"/>
    </location>
</feature>
<keyword evidence="1" id="KW-1133">Transmembrane helix</keyword>
<name>A0A1T5DR64_9SPHI</name>
<proteinExistence type="predicted"/>
<keyword evidence="3" id="KW-1185">Reference proteome</keyword>
<dbReference type="STRING" id="572036.SAMN05661099_2543"/>
<evidence type="ECO:0000313" key="3">
    <source>
        <dbReference type="Proteomes" id="UP000189981"/>
    </source>
</evidence>
<dbReference type="Proteomes" id="UP000189981">
    <property type="component" value="Unassembled WGS sequence"/>
</dbReference>
<dbReference type="EMBL" id="FUYR01000002">
    <property type="protein sequence ID" value="SKB74297.1"/>
    <property type="molecule type" value="Genomic_DNA"/>
</dbReference>
<protein>
    <submittedName>
        <fullName evidence="2">Uncharacterized protein</fullName>
    </submittedName>
</protein>
<dbReference type="AlphaFoldDB" id="A0A1T5DR64"/>
<organism evidence="2 3">
    <name type="scientific">Daejeonella lutea</name>
    <dbReference type="NCBI Taxonomy" id="572036"/>
    <lineage>
        <taxon>Bacteria</taxon>
        <taxon>Pseudomonadati</taxon>
        <taxon>Bacteroidota</taxon>
        <taxon>Sphingobacteriia</taxon>
        <taxon>Sphingobacteriales</taxon>
        <taxon>Sphingobacteriaceae</taxon>
        <taxon>Daejeonella</taxon>
    </lineage>
</organism>
<evidence type="ECO:0000313" key="2">
    <source>
        <dbReference type="EMBL" id="SKB74297.1"/>
    </source>
</evidence>
<accession>A0A1T5DR64</accession>
<sequence length="62" mass="7365">MFKKILFNIFLNIALFVLFLCIFWSIKNGFYLYAIAAAPPFAMLIYLKIRLAKTVREMTRKK</sequence>
<dbReference type="RefSeq" id="WP_079703040.1">
    <property type="nucleotide sequence ID" value="NZ_FUYR01000002.1"/>
</dbReference>
<keyword evidence="1" id="KW-0472">Membrane</keyword>
<dbReference type="OrthoDB" id="773226at2"/>
<dbReference type="InterPro" id="IPR045938">
    <property type="entry name" value="DUF6358"/>
</dbReference>
<evidence type="ECO:0000256" key="1">
    <source>
        <dbReference type="SAM" id="Phobius"/>
    </source>
</evidence>
<reference evidence="3" key="1">
    <citation type="submission" date="2017-02" db="EMBL/GenBank/DDBJ databases">
        <authorList>
            <person name="Varghese N."/>
            <person name="Submissions S."/>
        </authorList>
    </citation>
    <scope>NUCLEOTIDE SEQUENCE [LARGE SCALE GENOMIC DNA]</scope>
    <source>
        <strain evidence="3">DSM 22385</strain>
    </source>
</reference>
<gene>
    <name evidence="2" type="ORF">SAMN05661099_2543</name>
</gene>